<evidence type="ECO:0000313" key="2">
    <source>
        <dbReference type="Proteomes" id="UP001055811"/>
    </source>
</evidence>
<proteinExistence type="predicted"/>
<organism evidence="1 2">
    <name type="scientific">Cichorium intybus</name>
    <name type="common">Chicory</name>
    <dbReference type="NCBI Taxonomy" id="13427"/>
    <lineage>
        <taxon>Eukaryota</taxon>
        <taxon>Viridiplantae</taxon>
        <taxon>Streptophyta</taxon>
        <taxon>Embryophyta</taxon>
        <taxon>Tracheophyta</taxon>
        <taxon>Spermatophyta</taxon>
        <taxon>Magnoliopsida</taxon>
        <taxon>eudicotyledons</taxon>
        <taxon>Gunneridae</taxon>
        <taxon>Pentapetalae</taxon>
        <taxon>asterids</taxon>
        <taxon>campanulids</taxon>
        <taxon>Asterales</taxon>
        <taxon>Asteraceae</taxon>
        <taxon>Cichorioideae</taxon>
        <taxon>Cichorieae</taxon>
        <taxon>Cichoriinae</taxon>
        <taxon>Cichorium</taxon>
    </lineage>
</organism>
<name>A0ACB9DYH6_CICIN</name>
<protein>
    <submittedName>
        <fullName evidence="1">Uncharacterized protein</fullName>
    </submittedName>
</protein>
<reference evidence="2" key="1">
    <citation type="journal article" date="2022" name="Mol. Ecol. Resour.">
        <title>The genomes of chicory, endive, great burdock and yacon provide insights into Asteraceae palaeo-polyploidization history and plant inulin production.</title>
        <authorList>
            <person name="Fan W."/>
            <person name="Wang S."/>
            <person name="Wang H."/>
            <person name="Wang A."/>
            <person name="Jiang F."/>
            <person name="Liu H."/>
            <person name="Zhao H."/>
            <person name="Xu D."/>
            <person name="Zhang Y."/>
        </authorList>
    </citation>
    <scope>NUCLEOTIDE SEQUENCE [LARGE SCALE GENOMIC DNA]</scope>
    <source>
        <strain evidence="2">cv. Punajuju</strain>
    </source>
</reference>
<reference evidence="1 2" key="2">
    <citation type="journal article" date="2022" name="Mol. Ecol. Resour.">
        <title>The genomes of chicory, endive, great burdock and yacon provide insights into Asteraceae paleo-polyploidization history and plant inulin production.</title>
        <authorList>
            <person name="Fan W."/>
            <person name="Wang S."/>
            <person name="Wang H."/>
            <person name="Wang A."/>
            <person name="Jiang F."/>
            <person name="Liu H."/>
            <person name="Zhao H."/>
            <person name="Xu D."/>
            <person name="Zhang Y."/>
        </authorList>
    </citation>
    <scope>NUCLEOTIDE SEQUENCE [LARGE SCALE GENOMIC DNA]</scope>
    <source>
        <strain evidence="2">cv. Punajuju</strain>
        <tissue evidence="1">Leaves</tissue>
    </source>
</reference>
<evidence type="ECO:0000313" key="1">
    <source>
        <dbReference type="EMBL" id="KAI3751383.1"/>
    </source>
</evidence>
<dbReference type="EMBL" id="CM042012">
    <property type="protein sequence ID" value="KAI3751383.1"/>
    <property type="molecule type" value="Genomic_DNA"/>
</dbReference>
<gene>
    <name evidence="1" type="ORF">L2E82_22467</name>
</gene>
<comment type="caution">
    <text evidence="1">The sequence shown here is derived from an EMBL/GenBank/DDBJ whole genome shotgun (WGS) entry which is preliminary data.</text>
</comment>
<sequence length="70" mass="7385">MTLYTCSMSASATADVESTQHGSTCDAATSQPTVHESTVYLSLDLHSQGGWAEFSFSPQSNTKYAVAGYA</sequence>
<dbReference type="Proteomes" id="UP001055811">
    <property type="component" value="Linkage Group LG04"/>
</dbReference>
<keyword evidence="2" id="KW-1185">Reference proteome</keyword>
<accession>A0ACB9DYH6</accession>